<evidence type="ECO:0000313" key="3">
    <source>
        <dbReference type="EMBL" id="HIS65247.1"/>
    </source>
</evidence>
<comment type="caution">
    <text evidence="3">The sequence shown here is derived from an EMBL/GenBank/DDBJ whole genome shotgun (WGS) entry which is preliminary data.</text>
</comment>
<dbReference type="EMBL" id="DVJJ01000118">
    <property type="protein sequence ID" value="HIS65247.1"/>
    <property type="molecule type" value="Genomic_DNA"/>
</dbReference>
<dbReference type="AlphaFoldDB" id="A0A9D1FA27"/>
<sequence length="417" mass="46496">MGDHVIIDTARGPEFGFCAGGCHTVPASDVVTPLRPVLRMATPHDEKIAADNYEKEKKAFSICLQKIEEHKLDMQLVSAECAFDGSKILFFFTADGRVDFRELVKNLASIFRTRIELRQIGVRDKARMVGGLGVCGRPFCCAEFLDDFQPVSIKMAKTQNLSLNPTKISGTCGRLMCCLKYEQEAYEDLHKTAPKAESFVDTPDGRGTVCDVNLLRQTVKVRMEDAPDTINIYRNSDIAVLRSGKAKKTDPPIPRDLAPISGQSQRSRRSTSPAEPTDPEIMDSMPDLFRKLDDYAASDRAPELEPDAEEATEQKSRRRRSRRRSAGPRPEDGQKPQESRPEQPPHSETGEPKPRQEKPRQNGGQQKPRQERRSRSDKPQEGAAAPAPANAAESGEHRPRRRRRPRRSGGTGGNPTE</sequence>
<dbReference type="InterPro" id="IPR007557">
    <property type="entry name" value="PSP1_C"/>
</dbReference>
<feature type="compositionally biased region" description="Basic and acidic residues" evidence="1">
    <location>
        <begin position="329"/>
        <end position="360"/>
    </location>
</feature>
<reference evidence="3" key="2">
    <citation type="journal article" date="2021" name="PeerJ">
        <title>Extensive microbial diversity within the chicken gut microbiome revealed by metagenomics and culture.</title>
        <authorList>
            <person name="Gilroy R."/>
            <person name="Ravi A."/>
            <person name="Getino M."/>
            <person name="Pursley I."/>
            <person name="Horton D.L."/>
            <person name="Alikhan N.F."/>
            <person name="Baker D."/>
            <person name="Gharbi K."/>
            <person name="Hall N."/>
            <person name="Watson M."/>
            <person name="Adriaenssens E.M."/>
            <person name="Foster-Nyarko E."/>
            <person name="Jarju S."/>
            <person name="Secka A."/>
            <person name="Antonio M."/>
            <person name="Oren A."/>
            <person name="Chaudhuri R.R."/>
            <person name="La Ragione R."/>
            <person name="Hildebrand F."/>
            <person name="Pallen M.J."/>
        </authorList>
    </citation>
    <scope>NUCLEOTIDE SEQUENCE</scope>
    <source>
        <strain evidence="3">ChiBcec16-1751</strain>
    </source>
</reference>
<dbReference type="NCBIfam" id="NF041131">
    <property type="entry name" value="RicT_YaaT_fam"/>
    <property type="match status" value="1"/>
</dbReference>
<gene>
    <name evidence="3" type="ORF">IAA83_07760</name>
</gene>
<dbReference type="Proteomes" id="UP000886741">
    <property type="component" value="Unassembled WGS sequence"/>
</dbReference>
<evidence type="ECO:0000259" key="2">
    <source>
        <dbReference type="PROSITE" id="PS51411"/>
    </source>
</evidence>
<proteinExistence type="predicted"/>
<accession>A0A9D1FA27</accession>
<feature type="compositionally biased region" description="Basic and acidic residues" evidence="1">
    <location>
        <begin position="368"/>
        <end position="380"/>
    </location>
</feature>
<feature type="region of interest" description="Disordered" evidence="1">
    <location>
        <begin position="243"/>
        <end position="284"/>
    </location>
</feature>
<feature type="compositionally biased region" description="Basic residues" evidence="1">
    <location>
        <begin position="316"/>
        <end position="326"/>
    </location>
</feature>
<reference evidence="3" key="1">
    <citation type="submission" date="2020-10" db="EMBL/GenBank/DDBJ databases">
        <authorList>
            <person name="Gilroy R."/>
        </authorList>
    </citation>
    <scope>NUCLEOTIDE SEQUENCE</scope>
    <source>
        <strain evidence="3">ChiBcec16-1751</strain>
    </source>
</reference>
<feature type="compositionally biased region" description="Low complexity" evidence="1">
    <location>
        <begin position="383"/>
        <end position="392"/>
    </location>
</feature>
<dbReference type="PROSITE" id="PS51411">
    <property type="entry name" value="PSP1_C"/>
    <property type="match status" value="1"/>
</dbReference>
<feature type="compositionally biased region" description="Basic residues" evidence="1">
    <location>
        <begin position="398"/>
        <end position="407"/>
    </location>
</feature>
<protein>
    <recommendedName>
        <fullName evidence="2">PSP1 C-terminal domain-containing protein</fullName>
    </recommendedName>
</protein>
<evidence type="ECO:0000313" key="4">
    <source>
        <dbReference type="Proteomes" id="UP000886741"/>
    </source>
</evidence>
<feature type="region of interest" description="Disordered" evidence="1">
    <location>
        <begin position="299"/>
        <end position="417"/>
    </location>
</feature>
<dbReference type="PANTHER" id="PTHR43830">
    <property type="entry name" value="PROTEIN PSP1"/>
    <property type="match status" value="1"/>
</dbReference>
<feature type="domain" description="PSP1 C-terminal" evidence="2">
    <location>
        <begin position="35"/>
        <end position="120"/>
    </location>
</feature>
<evidence type="ECO:0000256" key="1">
    <source>
        <dbReference type="SAM" id="MobiDB-lite"/>
    </source>
</evidence>
<dbReference type="PANTHER" id="PTHR43830:SF3">
    <property type="entry name" value="PROTEIN PSP1"/>
    <property type="match status" value="1"/>
</dbReference>
<name>A0A9D1FA27_9FIRM</name>
<dbReference type="Pfam" id="PF04468">
    <property type="entry name" value="PSP1"/>
    <property type="match status" value="1"/>
</dbReference>
<dbReference type="InterPro" id="IPR047767">
    <property type="entry name" value="PSP1-like"/>
</dbReference>
<dbReference type="GO" id="GO:0005737">
    <property type="term" value="C:cytoplasm"/>
    <property type="evidence" value="ECO:0007669"/>
    <property type="project" value="TreeGrafter"/>
</dbReference>
<organism evidence="3 4">
    <name type="scientific">Candidatus Avoscillospira avistercoris</name>
    <dbReference type="NCBI Taxonomy" id="2840707"/>
    <lineage>
        <taxon>Bacteria</taxon>
        <taxon>Bacillati</taxon>
        <taxon>Bacillota</taxon>
        <taxon>Clostridia</taxon>
        <taxon>Eubacteriales</taxon>
        <taxon>Oscillospiraceae</taxon>
        <taxon>Oscillospiraceae incertae sedis</taxon>
        <taxon>Candidatus Avoscillospira</taxon>
    </lineage>
</organism>